<proteinExistence type="predicted"/>
<dbReference type="PANTHER" id="PTHR47185:SF2">
    <property type="entry name" value="FUNGAL PROTEIN"/>
    <property type="match status" value="1"/>
</dbReference>
<dbReference type="Pfam" id="PF12828">
    <property type="entry name" value="PXB"/>
    <property type="match status" value="1"/>
</dbReference>
<name>A0A6V8R3Z5_TRIAP</name>
<dbReference type="PANTHER" id="PTHR47185">
    <property type="entry name" value="PX DOMAIN-CONTAINING PROTEIN YPR097W"/>
    <property type="match status" value="1"/>
</dbReference>
<feature type="compositionally biased region" description="Acidic residues" evidence="1">
    <location>
        <begin position="115"/>
        <end position="127"/>
    </location>
</feature>
<dbReference type="Proteomes" id="UP000517252">
    <property type="component" value="Unassembled WGS sequence"/>
</dbReference>
<feature type="compositionally biased region" description="Gly residues" evidence="1">
    <location>
        <begin position="205"/>
        <end position="217"/>
    </location>
</feature>
<evidence type="ECO:0000313" key="4">
    <source>
        <dbReference type="EMBL" id="GFP58885.1"/>
    </source>
</evidence>
<evidence type="ECO:0000259" key="2">
    <source>
        <dbReference type="Pfam" id="PF12825"/>
    </source>
</evidence>
<feature type="domain" description="PX" evidence="2">
    <location>
        <begin position="256"/>
        <end position="460"/>
    </location>
</feature>
<comment type="caution">
    <text evidence="4">The sequence shown here is derived from an EMBL/GenBank/DDBJ whole genome shotgun (WGS) entry which is preliminary data.</text>
</comment>
<dbReference type="OrthoDB" id="2117459at2759"/>
<evidence type="ECO:0000256" key="1">
    <source>
        <dbReference type="SAM" id="MobiDB-lite"/>
    </source>
</evidence>
<feature type="region of interest" description="Disordered" evidence="1">
    <location>
        <begin position="64"/>
        <end position="130"/>
    </location>
</feature>
<gene>
    <name evidence="4" type="ORF">TASIC1_0011025200</name>
</gene>
<feature type="region of interest" description="Disordered" evidence="1">
    <location>
        <begin position="205"/>
        <end position="230"/>
    </location>
</feature>
<evidence type="ECO:0000313" key="5">
    <source>
        <dbReference type="Proteomes" id="UP000517252"/>
    </source>
</evidence>
<feature type="domain" description="PX-associated" evidence="3">
    <location>
        <begin position="17"/>
        <end position="200"/>
    </location>
</feature>
<feature type="compositionally biased region" description="Basic and acidic residues" evidence="1">
    <location>
        <begin position="218"/>
        <end position="229"/>
    </location>
</feature>
<dbReference type="GO" id="GO:0035091">
    <property type="term" value="F:phosphatidylinositol binding"/>
    <property type="evidence" value="ECO:0007669"/>
    <property type="project" value="TreeGrafter"/>
</dbReference>
<dbReference type="InterPro" id="IPR047168">
    <property type="entry name" value="LEC1-like"/>
</dbReference>
<protein>
    <submittedName>
        <fullName evidence="4">Uncharacterized protein C663.15c</fullName>
    </submittedName>
</protein>
<dbReference type="EMBL" id="BLZH01000011">
    <property type="protein sequence ID" value="GFP58885.1"/>
    <property type="molecule type" value="Genomic_DNA"/>
</dbReference>
<feature type="compositionally biased region" description="Low complexity" evidence="1">
    <location>
        <begin position="67"/>
        <end position="82"/>
    </location>
</feature>
<accession>A0A6V8R3Z5</accession>
<evidence type="ECO:0000259" key="3">
    <source>
        <dbReference type="Pfam" id="PF12828"/>
    </source>
</evidence>
<dbReference type="AlphaFoldDB" id="A0A6V8R3Z5"/>
<dbReference type="InterPro" id="IPR024554">
    <property type="entry name" value="LEC1-like_C"/>
</dbReference>
<dbReference type="Pfam" id="PF12825">
    <property type="entry name" value="DUF3818"/>
    <property type="match status" value="1"/>
</dbReference>
<dbReference type="InterPro" id="IPR024555">
    <property type="entry name" value="PX-associated"/>
</dbReference>
<organism evidence="4 5">
    <name type="scientific">Trichoderma asperellum</name>
    <name type="common">Filamentous fungus</name>
    <dbReference type="NCBI Taxonomy" id="101201"/>
    <lineage>
        <taxon>Eukaryota</taxon>
        <taxon>Fungi</taxon>
        <taxon>Dikarya</taxon>
        <taxon>Ascomycota</taxon>
        <taxon>Pezizomycotina</taxon>
        <taxon>Sordariomycetes</taxon>
        <taxon>Hypocreomycetidae</taxon>
        <taxon>Hypocreales</taxon>
        <taxon>Hypocreaceae</taxon>
        <taxon>Trichoderma</taxon>
    </lineage>
</organism>
<sequence length="767" mass="84101">MDSKDAVSEAPPSSATEALTEAQTRALFDILTHHETYGEIEGFKAPDAVTSYGHPFARTMKVPAMQTPSVGGTPKSGPGTPTRSRTPVSAFWLGGRRGNVVEEEEEKKKARRGDGDDDSDDDSDVVEESTSPVLQMLLTRLVLPFPGVRDLPREFWDVRMQGLLARFAEADLSESFDKGAMGTRKTLATGASSVMEMVARGLLGGVDRGGGGGGGGGSEEKKETRLKGEYDEDKAEELAMAFEDAWREWAYGELVEEMFDHVKVTEDVESHSPMMKAALDYAIIHLATFAHHIFILSPEGQYLLKLIENINSLIPYKMIKQTLRIGNAATMISGMMRLMLAKLSVTSLTNWVGLTANADDGMNLLQRIISLVLSWDASEFKKSADKVEKGKGDAAAAPTDEMLEAIRLYVSLPRSEHVAAREESVKKSRSIVVTVLEAADPQLAKALTEAQHAQCLEYYSALLSVHDRDAITSVLCRQPPDLFTQALKDIVGAYEPIIRSVHSRVDLRFYLEAVQGFIADFIRASRPKKGGRREDEGGEVASVEDYVVLLRNNRGLLYRWIHDFAKNCPEVWEDFRTWAKDVAVRFRQPREDDDDDDDDGGGNRRNMKEQLGELFASLDGATKDKVLQAIDSHARYLDSVTQLSRRRLQAVINATAASSSAAAAASSKHQMTSGPGVYLSQWQSLLDTTVITPSSKEGGPRHGEDVKFVTTMGKLGLGGKKLAGGRGDGEEELKAPDVSVVVEALGEAFRGVVRERAKEDVLNEMNE</sequence>
<reference evidence="4 5" key="1">
    <citation type="submission" date="2020-07" db="EMBL/GenBank/DDBJ databases">
        <title>Trichoderma asperellum IC-1 whole genome shotgun sequence.</title>
        <authorList>
            <person name="Kanamasa S."/>
            <person name="Takahashi H."/>
        </authorList>
    </citation>
    <scope>NUCLEOTIDE SEQUENCE [LARGE SCALE GENOMIC DNA]</scope>
    <source>
        <strain evidence="4 5">IC-1</strain>
    </source>
</reference>